<evidence type="ECO:0000256" key="1">
    <source>
        <dbReference type="ARBA" id="ARBA00009257"/>
    </source>
</evidence>
<dbReference type="GO" id="GO:0009267">
    <property type="term" value="P:cellular response to starvation"/>
    <property type="evidence" value="ECO:0007669"/>
    <property type="project" value="TreeGrafter"/>
</dbReference>
<comment type="caution">
    <text evidence="7">The sequence shown here is derived from an EMBL/GenBank/DDBJ whole genome shotgun (WGS) entry which is preliminary data.</text>
</comment>
<evidence type="ECO:0000256" key="4">
    <source>
        <dbReference type="PROSITE-ProRule" id="PRU00221"/>
    </source>
</evidence>
<proteinExistence type="inferred from homology"/>
<dbReference type="Gene3D" id="1.25.10.10">
    <property type="entry name" value="Leucine-rich Repeat Variant"/>
    <property type="match status" value="1"/>
</dbReference>
<dbReference type="InterPro" id="IPR001680">
    <property type="entry name" value="WD40_rpt"/>
</dbReference>
<dbReference type="SUPFAM" id="SSF50978">
    <property type="entry name" value="WD40 repeat-like"/>
    <property type="match status" value="1"/>
</dbReference>
<protein>
    <submittedName>
        <fullName evidence="7">Regulatory-associated protein of mtor</fullName>
    </submittedName>
</protein>
<dbReference type="SMART" id="SM00320">
    <property type="entry name" value="WD40"/>
    <property type="match status" value="5"/>
</dbReference>
<feature type="region of interest" description="Disordered" evidence="5">
    <location>
        <begin position="766"/>
        <end position="793"/>
    </location>
</feature>
<feature type="compositionally biased region" description="Basic and acidic residues" evidence="5">
    <location>
        <begin position="1078"/>
        <end position="1087"/>
    </location>
</feature>
<dbReference type="InterPro" id="IPR011989">
    <property type="entry name" value="ARM-like"/>
</dbReference>
<evidence type="ECO:0000256" key="2">
    <source>
        <dbReference type="ARBA" id="ARBA00022574"/>
    </source>
</evidence>
<evidence type="ECO:0000259" key="6">
    <source>
        <dbReference type="SMART" id="SM01302"/>
    </source>
</evidence>
<dbReference type="PANTHER" id="PTHR12848:SF16">
    <property type="entry name" value="REGULATORY-ASSOCIATED PROTEIN OF MTOR"/>
    <property type="match status" value="1"/>
</dbReference>
<dbReference type="PANTHER" id="PTHR12848">
    <property type="entry name" value="REGULATORY-ASSOCIATED PROTEIN OF MTOR"/>
    <property type="match status" value="1"/>
</dbReference>
<keyword evidence="8" id="KW-1185">Reference proteome</keyword>
<dbReference type="GO" id="GO:0010506">
    <property type="term" value="P:regulation of autophagy"/>
    <property type="evidence" value="ECO:0007669"/>
    <property type="project" value="TreeGrafter"/>
</dbReference>
<dbReference type="InterPro" id="IPR004083">
    <property type="entry name" value="Raptor"/>
</dbReference>
<comment type="similarity">
    <text evidence="1">Belongs to the WD repeat RAPTOR family.</text>
</comment>
<feature type="domain" description="Raptor N-terminal CASPase-like" evidence="6">
    <location>
        <begin position="82"/>
        <end position="235"/>
    </location>
</feature>
<dbReference type="Pfam" id="PF00400">
    <property type="entry name" value="WD40"/>
    <property type="match status" value="1"/>
</dbReference>
<gene>
    <name evidence="7" type="ORF">M0811_12984</name>
</gene>
<dbReference type="SMART" id="SM01302">
    <property type="entry name" value="Raptor_N"/>
    <property type="match status" value="1"/>
</dbReference>
<feature type="region of interest" description="Disordered" evidence="5">
    <location>
        <begin position="849"/>
        <end position="889"/>
    </location>
</feature>
<accession>A0A9Q0L6V6</accession>
<dbReference type="SUPFAM" id="SSF48371">
    <property type="entry name" value="ARM repeat"/>
    <property type="match status" value="1"/>
</dbReference>
<dbReference type="PROSITE" id="PS50082">
    <property type="entry name" value="WD_REPEATS_2"/>
    <property type="match status" value="2"/>
</dbReference>
<dbReference type="GO" id="GO:0005737">
    <property type="term" value="C:cytoplasm"/>
    <property type="evidence" value="ECO:0007669"/>
    <property type="project" value="TreeGrafter"/>
</dbReference>
<feature type="compositionally biased region" description="Polar residues" evidence="5">
    <location>
        <begin position="782"/>
        <end position="791"/>
    </location>
</feature>
<feature type="compositionally biased region" description="Basic and acidic residues" evidence="5">
    <location>
        <begin position="869"/>
        <end position="889"/>
    </location>
</feature>
<evidence type="ECO:0000256" key="3">
    <source>
        <dbReference type="ARBA" id="ARBA00022737"/>
    </source>
</evidence>
<dbReference type="Proteomes" id="UP001149090">
    <property type="component" value="Unassembled WGS sequence"/>
</dbReference>
<dbReference type="InterPro" id="IPR015943">
    <property type="entry name" value="WD40/YVTN_repeat-like_dom_sf"/>
</dbReference>
<keyword evidence="2 4" id="KW-0853">WD repeat</keyword>
<dbReference type="GO" id="GO:0030307">
    <property type="term" value="P:positive regulation of cell growth"/>
    <property type="evidence" value="ECO:0007669"/>
    <property type="project" value="TreeGrafter"/>
</dbReference>
<dbReference type="OrthoDB" id="10262360at2759"/>
<feature type="compositionally biased region" description="Low complexity" evidence="5">
    <location>
        <begin position="8"/>
        <end position="26"/>
    </location>
</feature>
<dbReference type="InterPro" id="IPR016024">
    <property type="entry name" value="ARM-type_fold"/>
</dbReference>
<dbReference type="Gene3D" id="2.130.10.10">
    <property type="entry name" value="YVTN repeat-like/Quinoprotein amine dehydrogenase"/>
    <property type="match status" value="2"/>
</dbReference>
<feature type="compositionally biased region" description="Low complexity" evidence="5">
    <location>
        <begin position="34"/>
        <end position="48"/>
    </location>
</feature>
<reference evidence="7" key="1">
    <citation type="submission" date="2022-10" db="EMBL/GenBank/DDBJ databases">
        <title>Novel sulphate-reducing endosymbionts in the free-living metamonad Anaeramoeba.</title>
        <authorList>
            <person name="Jerlstrom-Hultqvist J."/>
            <person name="Cepicka I."/>
            <person name="Gallot-Lavallee L."/>
            <person name="Salas-Leiva D."/>
            <person name="Curtis B.A."/>
            <person name="Zahonova K."/>
            <person name="Pipaliya S."/>
            <person name="Dacks J."/>
            <person name="Roger A.J."/>
        </authorList>
    </citation>
    <scope>NUCLEOTIDE SEQUENCE</scope>
    <source>
        <strain evidence="7">BMAN</strain>
    </source>
</reference>
<evidence type="ECO:0000313" key="8">
    <source>
        <dbReference type="Proteomes" id="UP001149090"/>
    </source>
</evidence>
<keyword evidence="3" id="KW-0677">Repeat</keyword>
<dbReference type="InterPro" id="IPR036322">
    <property type="entry name" value="WD40_repeat_dom_sf"/>
</dbReference>
<feature type="region of interest" description="Disordered" evidence="5">
    <location>
        <begin position="1068"/>
        <end position="1098"/>
    </location>
</feature>
<dbReference type="EMBL" id="JAPDFW010000128">
    <property type="protein sequence ID" value="KAJ5067431.1"/>
    <property type="molecule type" value="Genomic_DNA"/>
</dbReference>
<dbReference type="GO" id="GO:0071230">
    <property type="term" value="P:cellular response to amino acid stimulus"/>
    <property type="evidence" value="ECO:0007669"/>
    <property type="project" value="TreeGrafter"/>
</dbReference>
<dbReference type="OMA" id="HNYDKAR"/>
<sequence>MSQNNFTSNSLNSNEIKNNSNSNSDLNKNENKNENQNQNENNENENSQPKVYLENKIEMKQNNKFLEEMKEVSHESWKIQSRKKTKSAILNLCLNIGVDPPDVEKPDPCSILECWINPLSLNEQKALSAIGDTLEEQYKRWQSKIRYEQLLDPSVDNLKKACIQHQRLSQNERILFHFNGHGVPKPTKNRELWFFNQNYTQYIPVSIYEILTWLGNSAILVLDCAKADLLAPAFLSKENTILNSVNSEEEKDYILLAPCQKKQDLPTNPRFPADLFTSCLTTPIKTSLLWHTHSNIYSKTLLNNIHVEDLDKIPGRLMERHSPLGELNWIFTSITDMIAWSSFSNRLFKKLYREDLLVAAIFRNFLLAERIMKSMNCTPFSIPQLPSTDQHPLWKTWDLAVDICISQLPEFLSDSSYVFKSSTFFRDNVIGFENWLLSGTQAKYGVDLLPILLQLLLSQSYRKHALHLIAKFMDLGSWAVHKALTVGIFPYMLMLLSTHELEMKLILVSIWGKILLFDKSCQADIVKEKSYIHFIDLLASSEISHDHESAAAFVLSLILDHSHEAQIGCLNSNLLPICLSKLGEKSESRKWSCLCLSKLLEGFEEAKKQAVAAGISDKLFKLLKDPNPIIRACVIYGLSNTISENNDQESRNSEEFSISISLLGTANDGSPIVRRELLVFLSKLICLHEEKVQKVAMDIDEELSQFKTESIEDENSDHHSAIFSMWWNTLMQFSSDPYDEIKELADDFINKLRNHWKPIEYIDSEETENSTLKKQKQKQTRKGSLNKNHNSALGLLRNRSDKSLFAEAVDTKKHSKSFAFSNSPTKNKMATHKILKGIQDQTMEMESCPLNKNESDVSNLKPRGSSKNLQKESRSKISQETKETEKEEKMVPLQSTLFDLCVDSYSPPEDFQANNSVSISISMSFPISSQISESNNQHKAWRIREIEKTKRSMIQNVKESSIQKAKIQLNDQRAVIDNQTAKVTSVVFHPYESMLVCSDGEDEIFVWDWVENSGKLLHHFHNGNSGQSRISYLSLMNELTANPYVISGTTNGVVKIWKNCFIQNQNKNENENENENENYNHHEKNENQNENENENQNENQNQEILNQDINKSKEKPSLVTAWAMFPSFENKGNIADSNSVFDWNPNNGIVSGFGANRMIRLWNVETENQLQTLPTNSERGLSCLNHDPKNSNILFGGSYNGKLLVYDIRVKPAMSLVQCLTEHKNQIINFKKQFDSEEVLISGSVQGDVKFWDLRKPYALKTLTPYQGLMTALEIHDYCPLIACGSNIYLVVHFNNHSNNHSVKIFNTNGDLLNIIGYYDSFIVQKLGMVHAVSFHPYQIYLAATADSLISVFIPSYLKN</sequence>
<feature type="region of interest" description="Disordered" evidence="5">
    <location>
        <begin position="1"/>
        <end position="50"/>
    </location>
</feature>
<dbReference type="GO" id="GO:0030674">
    <property type="term" value="F:protein-macromolecule adaptor activity"/>
    <property type="evidence" value="ECO:0007669"/>
    <property type="project" value="TreeGrafter"/>
</dbReference>
<evidence type="ECO:0000256" key="5">
    <source>
        <dbReference type="SAM" id="MobiDB-lite"/>
    </source>
</evidence>
<name>A0A9Q0L6V6_ANAIG</name>
<dbReference type="GO" id="GO:0031931">
    <property type="term" value="C:TORC1 complex"/>
    <property type="evidence" value="ECO:0007669"/>
    <property type="project" value="InterPro"/>
</dbReference>
<feature type="repeat" description="WD" evidence="4">
    <location>
        <begin position="976"/>
        <end position="1008"/>
    </location>
</feature>
<dbReference type="Pfam" id="PF14538">
    <property type="entry name" value="Raptor_N"/>
    <property type="match status" value="1"/>
</dbReference>
<feature type="repeat" description="WD" evidence="4">
    <location>
        <begin position="1220"/>
        <end position="1262"/>
    </location>
</feature>
<dbReference type="GO" id="GO:0031929">
    <property type="term" value="P:TOR signaling"/>
    <property type="evidence" value="ECO:0007669"/>
    <property type="project" value="InterPro"/>
</dbReference>
<evidence type="ECO:0000313" key="7">
    <source>
        <dbReference type="EMBL" id="KAJ5067431.1"/>
    </source>
</evidence>
<dbReference type="PRINTS" id="PR01547">
    <property type="entry name" value="YEAST176DUF"/>
</dbReference>
<dbReference type="InterPro" id="IPR029347">
    <property type="entry name" value="Raptor_N"/>
</dbReference>
<organism evidence="7 8">
    <name type="scientific">Anaeramoeba ignava</name>
    <name type="common">Anaerobic marine amoeba</name>
    <dbReference type="NCBI Taxonomy" id="1746090"/>
    <lineage>
        <taxon>Eukaryota</taxon>
        <taxon>Metamonada</taxon>
        <taxon>Anaeramoebidae</taxon>
        <taxon>Anaeramoeba</taxon>
    </lineage>
</organism>
<feature type="compositionally biased region" description="Polar residues" evidence="5">
    <location>
        <begin position="849"/>
        <end position="858"/>
    </location>
</feature>